<comment type="caution">
    <text evidence="2">The sequence shown here is derived from an EMBL/GenBank/DDBJ whole genome shotgun (WGS) entry which is preliminary data.</text>
</comment>
<feature type="region of interest" description="Disordered" evidence="1">
    <location>
        <begin position="51"/>
        <end position="113"/>
    </location>
</feature>
<dbReference type="Proteomes" id="UP000018936">
    <property type="component" value="Unassembled WGS sequence"/>
</dbReference>
<sequence length="140" mass="14448">MDVAVPHATGLSPAPEVEDCTCPSGYRGPTATLGTHAAPVASIWAPVSHAVATGTPPSAMWRRESARAASTTRKGSTVNVASLDSMGMPSTGRPETASHAPATDHPQPSSRETRTCFVDADGEPTCDSCAPGYIGRQCER</sequence>
<organism evidence="2 3">
    <name type="scientific">Ophiophagus hannah</name>
    <name type="common">King cobra</name>
    <name type="synonym">Naja hannah</name>
    <dbReference type="NCBI Taxonomy" id="8665"/>
    <lineage>
        <taxon>Eukaryota</taxon>
        <taxon>Metazoa</taxon>
        <taxon>Chordata</taxon>
        <taxon>Craniata</taxon>
        <taxon>Vertebrata</taxon>
        <taxon>Euteleostomi</taxon>
        <taxon>Lepidosauria</taxon>
        <taxon>Squamata</taxon>
        <taxon>Bifurcata</taxon>
        <taxon>Unidentata</taxon>
        <taxon>Episquamata</taxon>
        <taxon>Toxicofera</taxon>
        <taxon>Serpentes</taxon>
        <taxon>Colubroidea</taxon>
        <taxon>Elapidae</taxon>
        <taxon>Elapinae</taxon>
        <taxon>Ophiophagus</taxon>
    </lineage>
</organism>
<feature type="non-terminal residue" evidence="2">
    <location>
        <position position="1"/>
    </location>
</feature>
<proteinExistence type="predicted"/>
<accession>V8NB13</accession>
<dbReference type="EMBL" id="AZIM01005704">
    <property type="protein sequence ID" value="ETE59280.1"/>
    <property type="molecule type" value="Genomic_DNA"/>
</dbReference>
<keyword evidence="3" id="KW-1185">Reference proteome</keyword>
<protein>
    <submittedName>
        <fullName evidence="2">Basement membrane-specific heparan sulfate proteoglycan core protein</fullName>
    </submittedName>
</protein>
<evidence type="ECO:0000313" key="2">
    <source>
        <dbReference type="EMBL" id="ETE59280.1"/>
    </source>
</evidence>
<name>V8NB13_OPHHA</name>
<evidence type="ECO:0000256" key="1">
    <source>
        <dbReference type="SAM" id="MobiDB-lite"/>
    </source>
</evidence>
<dbReference type="OrthoDB" id="10055367at2759"/>
<dbReference type="AlphaFoldDB" id="V8NB13"/>
<gene>
    <name evidence="2" type="primary">Hspg2</name>
    <name evidence="2" type="ORF">L345_14989</name>
</gene>
<evidence type="ECO:0000313" key="3">
    <source>
        <dbReference type="Proteomes" id="UP000018936"/>
    </source>
</evidence>
<reference evidence="2 3" key="1">
    <citation type="journal article" date="2013" name="Proc. Natl. Acad. Sci. U.S.A.">
        <title>The king cobra genome reveals dynamic gene evolution and adaptation in the snake venom system.</title>
        <authorList>
            <person name="Vonk F.J."/>
            <person name="Casewell N.R."/>
            <person name="Henkel C.V."/>
            <person name="Heimberg A.M."/>
            <person name="Jansen H.J."/>
            <person name="McCleary R.J."/>
            <person name="Kerkkamp H.M."/>
            <person name="Vos R.A."/>
            <person name="Guerreiro I."/>
            <person name="Calvete J.J."/>
            <person name="Wuster W."/>
            <person name="Woods A.E."/>
            <person name="Logan J.M."/>
            <person name="Harrison R.A."/>
            <person name="Castoe T.A."/>
            <person name="de Koning A.P."/>
            <person name="Pollock D.D."/>
            <person name="Yandell M."/>
            <person name="Calderon D."/>
            <person name="Renjifo C."/>
            <person name="Currier R.B."/>
            <person name="Salgado D."/>
            <person name="Pla D."/>
            <person name="Sanz L."/>
            <person name="Hyder A.S."/>
            <person name="Ribeiro J.M."/>
            <person name="Arntzen J.W."/>
            <person name="van den Thillart G.E."/>
            <person name="Boetzer M."/>
            <person name="Pirovano W."/>
            <person name="Dirks R.P."/>
            <person name="Spaink H.P."/>
            <person name="Duboule D."/>
            <person name="McGlinn E."/>
            <person name="Kini R.M."/>
            <person name="Richardson M.K."/>
        </authorList>
    </citation>
    <scope>NUCLEOTIDE SEQUENCE</scope>
    <source>
        <tissue evidence="2">Blood</tissue>
    </source>
</reference>